<protein>
    <submittedName>
        <fullName evidence="2">Uncharacterized protein</fullName>
    </submittedName>
</protein>
<accession>A0A9P6D4K6</accession>
<feature type="region of interest" description="Disordered" evidence="1">
    <location>
        <begin position="68"/>
        <end position="89"/>
    </location>
</feature>
<reference evidence="2" key="1">
    <citation type="submission" date="2020-11" db="EMBL/GenBank/DDBJ databases">
        <authorList>
            <consortium name="DOE Joint Genome Institute"/>
            <person name="Ahrendt S."/>
            <person name="Riley R."/>
            <person name="Andreopoulos W."/>
            <person name="Labutti K."/>
            <person name="Pangilinan J."/>
            <person name="Ruiz-Duenas F.J."/>
            <person name="Barrasa J.M."/>
            <person name="Sanchez-Garcia M."/>
            <person name="Camarero S."/>
            <person name="Miyauchi S."/>
            <person name="Serrano A."/>
            <person name="Linde D."/>
            <person name="Babiker R."/>
            <person name="Drula E."/>
            <person name="Ayuso-Fernandez I."/>
            <person name="Pacheco R."/>
            <person name="Padilla G."/>
            <person name="Ferreira P."/>
            <person name="Barriuso J."/>
            <person name="Kellner H."/>
            <person name="Castanera R."/>
            <person name="Alfaro M."/>
            <person name="Ramirez L."/>
            <person name="Pisabarro A.G."/>
            <person name="Kuo A."/>
            <person name="Tritt A."/>
            <person name="Lipzen A."/>
            <person name="He G."/>
            <person name="Yan M."/>
            <person name="Ng V."/>
            <person name="Cullen D."/>
            <person name="Martin F."/>
            <person name="Rosso M.-N."/>
            <person name="Henrissat B."/>
            <person name="Hibbett D."/>
            <person name="Martinez A.T."/>
            <person name="Grigoriev I.V."/>
        </authorList>
    </citation>
    <scope>NUCLEOTIDE SEQUENCE</scope>
    <source>
        <strain evidence="2">ATCC 90797</strain>
    </source>
</reference>
<gene>
    <name evidence="2" type="ORF">BDN71DRAFT_1510940</name>
</gene>
<evidence type="ECO:0000313" key="3">
    <source>
        <dbReference type="Proteomes" id="UP000807025"/>
    </source>
</evidence>
<dbReference type="EMBL" id="MU154632">
    <property type="protein sequence ID" value="KAF9490852.1"/>
    <property type="molecule type" value="Genomic_DNA"/>
</dbReference>
<dbReference type="Proteomes" id="UP000807025">
    <property type="component" value="Unassembled WGS sequence"/>
</dbReference>
<proteinExistence type="predicted"/>
<dbReference type="AlphaFoldDB" id="A0A9P6D4K6"/>
<organism evidence="2 3">
    <name type="scientific">Pleurotus eryngii</name>
    <name type="common">Boletus of the steppes</name>
    <dbReference type="NCBI Taxonomy" id="5323"/>
    <lineage>
        <taxon>Eukaryota</taxon>
        <taxon>Fungi</taxon>
        <taxon>Dikarya</taxon>
        <taxon>Basidiomycota</taxon>
        <taxon>Agaricomycotina</taxon>
        <taxon>Agaricomycetes</taxon>
        <taxon>Agaricomycetidae</taxon>
        <taxon>Agaricales</taxon>
        <taxon>Pleurotineae</taxon>
        <taxon>Pleurotaceae</taxon>
        <taxon>Pleurotus</taxon>
    </lineage>
</organism>
<comment type="caution">
    <text evidence="2">The sequence shown here is derived from an EMBL/GenBank/DDBJ whole genome shotgun (WGS) entry which is preliminary data.</text>
</comment>
<sequence>MPLISCDPDDPNGGCFSVIGCNGRCEVLVDREGCPNLVYTANNDDQTAQVEDLMTQMTLNRNIITVVVSDSEDEDKDEGAPKTPKHSQLTNFTVDAGAQHTPASPIAPRFQHPHSQHRNAQLLIPSPPGTLATPRNTLVLRTPDLSLTKTSSTTISSPSSLAETLFPLIFAAPSPPPFPSPPVITCHPTAPPYTGHAPSLSVARNGTSFASVLKLASSGTHGTMYNLWFASPVPSSAMVKHAIRLI</sequence>
<keyword evidence="3" id="KW-1185">Reference proteome</keyword>
<evidence type="ECO:0000313" key="2">
    <source>
        <dbReference type="EMBL" id="KAF9490852.1"/>
    </source>
</evidence>
<name>A0A9P6D4K6_PLEER</name>
<evidence type="ECO:0000256" key="1">
    <source>
        <dbReference type="SAM" id="MobiDB-lite"/>
    </source>
</evidence>